<dbReference type="SUPFAM" id="SSF142338">
    <property type="entry name" value="CofD-like"/>
    <property type="match status" value="1"/>
</dbReference>
<dbReference type="GO" id="GO:0000287">
    <property type="term" value="F:magnesium ion binding"/>
    <property type="evidence" value="ECO:0007669"/>
    <property type="project" value="InterPro"/>
</dbReference>
<dbReference type="PhylomeDB" id="A9A393"/>
<dbReference type="Gene3D" id="3.40.50.10680">
    <property type="entry name" value="CofD-like domains"/>
    <property type="match status" value="1"/>
</dbReference>
<protein>
    <submittedName>
        <fullName evidence="3">LPPG domain containing protein</fullName>
    </submittedName>
</protein>
<sequence>MNTADFAVLGENDMITVLAGGTGSVKLVRGLVSQESKVNVVSNVGDNYWLYGLYVCPDIDTIVYGLADLLDPEKGWGIKKDTFNFLRQMEVFGEETWFRVGDRDAATHLIRTNMLKNGKNLSDITKWMCEKFAVSANIIPVTDNSIETRIITDKGELHLQEYWVKHRGRDPVEGIQYIGADKARPNPEAVNAIHDADMVILAPGNPLTSIGPMLQIKGIRKELSKIKKKVVAISPLIGDNAISGPAAKYMQAAGIESNAYGLAKMYSDVCSNIIIDTKDRMLSKKIQSLDMKVFETKITMKNKQAEDALANFILKQVHV</sequence>
<dbReference type="CDD" id="cd07186">
    <property type="entry name" value="CofD_like"/>
    <property type="match status" value="1"/>
</dbReference>
<keyword evidence="1" id="KW-0808">Transferase</keyword>
<dbReference type="HOGENOM" id="CLU_055795_1_0_2"/>
<dbReference type="NCBIfam" id="TIGR01819">
    <property type="entry name" value="F420_cofD"/>
    <property type="match status" value="1"/>
</dbReference>
<reference evidence="3 4" key="1">
    <citation type="journal article" date="2010" name="Proc. Natl. Acad. Sci. U.S.A.">
        <title>Nitrosopumilus maritimus genome reveals unique mechanisms for nitrification and autotrophy in globally distributed marine crenarchaea.</title>
        <authorList>
            <person name="Walker C.B."/>
            <person name="de la Torre J.R."/>
            <person name="Klotz M.G."/>
            <person name="Urakawa H."/>
            <person name="Pinel N."/>
            <person name="Arp D.J."/>
            <person name="Brochier-Armanet C."/>
            <person name="Chain P.S."/>
            <person name="Chan P.P."/>
            <person name="Gollabgir A."/>
            <person name="Hemp J."/>
            <person name="Hugler M."/>
            <person name="Karr E.A."/>
            <person name="Konneke M."/>
            <person name="Shin M."/>
            <person name="Lawton T.J."/>
            <person name="Lowe T."/>
            <person name="Martens-Habbena W."/>
            <person name="Sayavedra-Soto L.A."/>
            <person name="Lang D."/>
            <person name="Sievert S.M."/>
            <person name="Rosenzweig A.C."/>
            <person name="Manning G."/>
            <person name="Stahl D.A."/>
        </authorList>
    </citation>
    <scope>NUCLEOTIDE SEQUENCE [LARGE SCALE GENOMIC DNA]</scope>
    <source>
        <strain evidence="3 4">SCM1</strain>
    </source>
</reference>
<keyword evidence="2" id="KW-0460">Magnesium</keyword>
<dbReference type="PANTHER" id="PTHR43007">
    <property type="entry name" value="2-PHOSPHO-L-LACTATE TRANSFERASE"/>
    <property type="match status" value="1"/>
</dbReference>
<evidence type="ECO:0000256" key="1">
    <source>
        <dbReference type="ARBA" id="ARBA00022679"/>
    </source>
</evidence>
<dbReference type="eggNOG" id="arCOG04395">
    <property type="taxonomic scope" value="Archaea"/>
</dbReference>
<dbReference type="InterPro" id="IPR002882">
    <property type="entry name" value="CofD"/>
</dbReference>
<dbReference type="HAMAP" id="MF_01257">
    <property type="entry name" value="CofD"/>
    <property type="match status" value="1"/>
</dbReference>
<organism evidence="3 4">
    <name type="scientific">Nitrosopumilus maritimus (strain SCM1)</name>
    <dbReference type="NCBI Taxonomy" id="436308"/>
    <lineage>
        <taxon>Archaea</taxon>
        <taxon>Nitrososphaerota</taxon>
        <taxon>Nitrososphaeria</taxon>
        <taxon>Nitrosopumilales</taxon>
        <taxon>Nitrosopumilaceae</taxon>
        <taxon>Nitrosopumilus</taxon>
    </lineage>
</organism>
<dbReference type="Pfam" id="PF01933">
    <property type="entry name" value="CofD"/>
    <property type="match status" value="1"/>
</dbReference>
<dbReference type="Gene3D" id="1.10.8.240">
    <property type="entry name" value="CofD-like domain"/>
    <property type="match status" value="1"/>
</dbReference>
<dbReference type="AlphaFoldDB" id="A9A393"/>
<dbReference type="STRING" id="436308.Nmar_0626"/>
<evidence type="ECO:0000313" key="3">
    <source>
        <dbReference type="EMBL" id="ABX12522.1"/>
    </source>
</evidence>
<evidence type="ECO:0000256" key="2">
    <source>
        <dbReference type="ARBA" id="ARBA00022842"/>
    </source>
</evidence>
<dbReference type="Proteomes" id="UP000000792">
    <property type="component" value="Chromosome"/>
</dbReference>
<dbReference type="InterPro" id="IPR010115">
    <property type="entry name" value="FbiA/CofD"/>
</dbReference>
<dbReference type="FunFam" id="1.10.8.240:FF:000001">
    <property type="entry name" value="2-phospho-L-lactate transferase"/>
    <property type="match status" value="1"/>
</dbReference>
<dbReference type="EnsemblBacteria" id="ABX12522">
    <property type="protein sequence ID" value="ABX12522"/>
    <property type="gene ID" value="Nmar_0626"/>
</dbReference>
<dbReference type="InterPro" id="IPR038136">
    <property type="entry name" value="CofD-like_dom_sf"/>
</dbReference>
<dbReference type="KEGG" id="nmr:Nmar_0626"/>
<keyword evidence="4" id="KW-1185">Reference proteome</keyword>
<dbReference type="GO" id="GO:0043743">
    <property type="term" value="F:LPPG:FO 2-phospho-L-lactate transferase activity"/>
    <property type="evidence" value="ECO:0000318"/>
    <property type="project" value="GO_Central"/>
</dbReference>
<accession>A9A393</accession>
<dbReference type="EMBL" id="CP000866">
    <property type="protein sequence ID" value="ABX12522.1"/>
    <property type="molecule type" value="Genomic_DNA"/>
</dbReference>
<dbReference type="PANTHER" id="PTHR43007:SF1">
    <property type="entry name" value="2-PHOSPHO-L-LACTATE TRANSFERASE"/>
    <property type="match status" value="1"/>
</dbReference>
<name>A9A393_NITMS</name>
<dbReference type="InParanoid" id="A9A393"/>
<evidence type="ECO:0000313" key="4">
    <source>
        <dbReference type="Proteomes" id="UP000000792"/>
    </source>
</evidence>
<gene>
    <name evidence="3" type="ordered locus">Nmar_0626</name>
</gene>
<proteinExistence type="inferred from homology"/>